<feature type="transmembrane region" description="Helical" evidence="1">
    <location>
        <begin position="341"/>
        <end position="366"/>
    </location>
</feature>
<dbReference type="EMBL" id="JACHJB010000003">
    <property type="protein sequence ID" value="MBB6350120.1"/>
    <property type="molecule type" value="Genomic_DNA"/>
</dbReference>
<dbReference type="GO" id="GO:0006508">
    <property type="term" value="P:proteolysis"/>
    <property type="evidence" value="ECO:0007669"/>
    <property type="project" value="UniProtKB-KW"/>
</dbReference>
<sequence>MTTDAGDLLRARPAVRPDLTIGPAMIDGNRIRHHLRIGDRERLLGVGAKEWFVIARLDGSTTLAEIGAAYAAEYGRRMDEAGWRQVLRVLADNGLLAGVPEPPAGPDAPRPSRWRTLMSYRFPVTDPDRLLERLAAATPWLFARAVVLPLAVLVTASLAGVLVALPELSEALRAGWRDGPVIAAAIPLVWASVVIHEVAHGLTCKHFGGKAPEIGVMWRFPILAPYCRTEGLQFFTRPAHRVYTAFAGIFAGLVVILPFWPVWLLAEPGGRASRLAAVMLVGGTLVAVFNLVPFFRLDGYFMLTYALNIADLRSASWEYLRQRRRAWRGGGAEPYPRGLALVYGTYGVASLLFGSAVAVVTLWSWYALLRPLVGDVAAVLVPAATAVLALSVALVAGRAQRRTGAGAARGRQT</sequence>
<keyword evidence="1" id="KW-0472">Membrane</keyword>
<keyword evidence="2" id="KW-0645">Protease</keyword>
<feature type="transmembrane region" description="Helical" evidence="1">
    <location>
        <begin position="275"/>
        <end position="294"/>
    </location>
</feature>
<keyword evidence="2" id="KW-0378">Hydrolase</keyword>
<name>A0A7X0F291_9ACTN</name>
<evidence type="ECO:0000313" key="2">
    <source>
        <dbReference type="EMBL" id="MBB6350120.1"/>
    </source>
</evidence>
<keyword evidence="2" id="KW-0482">Metalloprotease</keyword>
<dbReference type="GO" id="GO:0008237">
    <property type="term" value="F:metallopeptidase activity"/>
    <property type="evidence" value="ECO:0007669"/>
    <property type="project" value="UniProtKB-KW"/>
</dbReference>
<dbReference type="RefSeq" id="WP_185087970.1">
    <property type="nucleotide sequence ID" value="NZ_JACHJB010000003.1"/>
</dbReference>
<keyword evidence="1" id="KW-0812">Transmembrane</keyword>
<dbReference type="Proteomes" id="UP000583800">
    <property type="component" value="Unassembled WGS sequence"/>
</dbReference>
<dbReference type="CDD" id="cd05709">
    <property type="entry name" value="S2P-M50"/>
    <property type="match status" value="1"/>
</dbReference>
<feature type="transmembrane region" description="Helical" evidence="1">
    <location>
        <begin position="372"/>
        <end position="396"/>
    </location>
</feature>
<comment type="caution">
    <text evidence="2">The sequence shown here is derived from an EMBL/GenBank/DDBJ whole genome shotgun (WGS) entry which is preliminary data.</text>
</comment>
<protein>
    <submittedName>
        <fullName evidence="2">Putative peptide zinc metalloprotease protein</fullName>
    </submittedName>
</protein>
<feature type="transmembrane region" description="Helical" evidence="1">
    <location>
        <begin position="242"/>
        <end position="263"/>
    </location>
</feature>
<proteinExistence type="predicted"/>
<reference evidence="2 3" key="1">
    <citation type="submission" date="2020-08" db="EMBL/GenBank/DDBJ databases">
        <title>Sequencing the genomes of 1000 actinobacteria strains.</title>
        <authorList>
            <person name="Klenk H.-P."/>
        </authorList>
    </citation>
    <scope>NUCLEOTIDE SEQUENCE [LARGE SCALE GENOMIC DNA]</scope>
    <source>
        <strain evidence="2 3">DSM 45913</strain>
    </source>
</reference>
<dbReference type="AlphaFoldDB" id="A0A7X0F291"/>
<gene>
    <name evidence="2" type="ORF">FHU36_006692</name>
</gene>
<evidence type="ECO:0000256" key="1">
    <source>
        <dbReference type="SAM" id="Phobius"/>
    </source>
</evidence>
<organism evidence="2 3">
    <name type="scientific">Nonomuraea muscovyensis</name>
    <dbReference type="NCBI Taxonomy" id="1124761"/>
    <lineage>
        <taxon>Bacteria</taxon>
        <taxon>Bacillati</taxon>
        <taxon>Actinomycetota</taxon>
        <taxon>Actinomycetes</taxon>
        <taxon>Streptosporangiales</taxon>
        <taxon>Streptosporangiaceae</taxon>
        <taxon>Nonomuraea</taxon>
    </lineage>
</organism>
<evidence type="ECO:0000313" key="3">
    <source>
        <dbReference type="Proteomes" id="UP000583800"/>
    </source>
</evidence>
<feature type="transmembrane region" description="Helical" evidence="1">
    <location>
        <begin position="141"/>
        <end position="165"/>
    </location>
</feature>
<accession>A0A7X0F291</accession>
<keyword evidence="3" id="KW-1185">Reference proteome</keyword>
<keyword evidence="1" id="KW-1133">Transmembrane helix</keyword>